<dbReference type="SUPFAM" id="SSF47473">
    <property type="entry name" value="EF-hand"/>
    <property type="match status" value="1"/>
</dbReference>
<dbReference type="Proteomes" id="UP000050761">
    <property type="component" value="Unassembled WGS sequence"/>
</dbReference>
<organism evidence="3 4">
    <name type="scientific">Heligmosomoides polygyrus</name>
    <name type="common">Parasitic roundworm</name>
    <dbReference type="NCBI Taxonomy" id="6339"/>
    <lineage>
        <taxon>Eukaryota</taxon>
        <taxon>Metazoa</taxon>
        <taxon>Ecdysozoa</taxon>
        <taxon>Nematoda</taxon>
        <taxon>Chromadorea</taxon>
        <taxon>Rhabditida</taxon>
        <taxon>Rhabditina</taxon>
        <taxon>Rhabditomorpha</taxon>
        <taxon>Strongyloidea</taxon>
        <taxon>Heligmosomidae</taxon>
        <taxon>Heligmosomoides</taxon>
    </lineage>
</organism>
<dbReference type="AlphaFoldDB" id="A0A183GRS4"/>
<evidence type="ECO:0000313" key="2">
    <source>
        <dbReference type="EMBL" id="VDP50960.1"/>
    </source>
</evidence>
<dbReference type="GO" id="GO:0005874">
    <property type="term" value="C:microtubule"/>
    <property type="evidence" value="ECO:0007669"/>
    <property type="project" value="TreeGrafter"/>
</dbReference>
<dbReference type="GO" id="GO:0015631">
    <property type="term" value="F:tubulin binding"/>
    <property type="evidence" value="ECO:0007669"/>
    <property type="project" value="InterPro"/>
</dbReference>
<dbReference type="InterPro" id="IPR008907">
    <property type="entry name" value="TPP/p25"/>
</dbReference>
<accession>A0A3P8E747</accession>
<accession>A0A183GRS4</accession>
<comment type="similarity">
    <text evidence="1">Belongs to the TPPP family.</text>
</comment>
<dbReference type="EMBL" id="UZAH01037831">
    <property type="protein sequence ID" value="VDP50960.1"/>
    <property type="molecule type" value="Genomic_DNA"/>
</dbReference>
<name>A0A183GRS4_HELPZ</name>
<reference evidence="2 3" key="1">
    <citation type="submission" date="2018-11" db="EMBL/GenBank/DDBJ databases">
        <authorList>
            <consortium name="Pathogen Informatics"/>
        </authorList>
    </citation>
    <scope>NUCLEOTIDE SEQUENCE [LARGE SCALE GENOMIC DNA]</scope>
</reference>
<dbReference type="OrthoDB" id="548799at2759"/>
<dbReference type="PANTHER" id="PTHR12932:SF9">
    <property type="entry name" value="TUBULIN POLYMERIZATION-PROMOTING PROTEIN HOMOLOG"/>
    <property type="match status" value="1"/>
</dbReference>
<dbReference type="Pfam" id="PF05517">
    <property type="entry name" value="p25-alpha"/>
    <property type="match status" value="1"/>
</dbReference>
<dbReference type="GO" id="GO:0032273">
    <property type="term" value="P:positive regulation of protein polymerization"/>
    <property type="evidence" value="ECO:0007669"/>
    <property type="project" value="TreeGrafter"/>
</dbReference>
<evidence type="ECO:0000313" key="4">
    <source>
        <dbReference type="WBParaSite" id="HPBE_0002539401-mRNA-1"/>
    </source>
</evidence>
<dbReference type="WBParaSite" id="HPBE_0002539401-mRNA-1">
    <property type="protein sequence ID" value="HPBE_0002539401-mRNA-1"/>
    <property type="gene ID" value="HPBE_0002539401"/>
</dbReference>
<keyword evidence="3" id="KW-1185">Reference proteome</keyword>
<protein>
    <submittedName>
        <fullName evidence="4">Gnk2-homologous domain-containing protein</fullName>
    </submittedName>
</protein>
<evidence type="ECO:0000313" key="3">
    <source>
        <dbReference type="Proteomes" id="UP000050761"/>
    </source>
</evidence>
<reference evidence="4" key="2">
    <citation type="submission" date="2019-09" db="UniProtKB">
        <authorList>
            <consortium name="WormBaseParasite"/>
        </authorList>
    </citation>
    <scope>IDENTIFICATION</scope>
</reference>
<sequence>MHASEGQNSRWEAFTKFGAATATEMTGKNFDKWLKDAGVLDSKNITSTMTGIAFSKVAGPKKKTTFEETKKVIIGVAEDRARQSKRTVQVCYPACPSEKMSVINYHSCQGTLTAPSCGQCKSLYRRYTCLNCLRDIP</sequence>
<dbReference type="GO" id="GO:0001578">
    <property type="term" value="P:microtubule bundle formation"/>
    <property type="evidence" value="ECO:0007669"/>
    <property type="project" value="TreeGrafter"/>
</dbReference>
<gene>
    <name evidence="2" type="ORF">HPBE_LOCUS25393</name>
</gene>
<dbReference type="PANTHER" id="PTHR12932">
    <property type="entry name" value="P25 ALPHA-RELATED"/>
    <property type="match status" value="1"/>
</dbReference>
<dbReference type="InterPro" id="IPR011992">
    <property type="entry name" value="EF-hand-dom_pair"/>
</dbReference>
<evidence type="ECO:0000256" key="1">
    <source>
        <dbReference type="ARBA" id="ARBA00010994"/>
    </source>
</evidence>
<dbReference type="Gene3D" id="1.10.238.10">
    <property type="entry name" value="EF-hand"/>
    <property type="match status" value="1"/>
</dbReference>
<proteinExistence type="inferred from homology"/>
<dbReference type="GO" id="GO:0046785">
    <property type="term" value="P:microtubule polymerization"/>
    <property type="evidence" value="ECO:0007669"/>
    <property type="project" value="InterPro"/>
</dbReference>